<dbReference type="InterPro" id="IPR038729">
    <property type="entry name" value="Rad50/SbcC_AAA"/>
</dbReference>
<sequence length="633" mass="74167">MAGIKEIEIEGFKAFPNKFSLELGKNLLMYGENGSGKSSIYYALHALLQSVYKPDKGAKYFRYEDSEENLINIYKLNDVKNNGFKPHIKITLDNEHQWELSRDGLSSTPDTADDSELRLLNKTSAFINYSYISRFRSARNSETIDLWNVFIKDILPFYVPTGTDMPLADAYYNLVENPYPYRVRRDIDGFNDNLSKFINEINRNASDIYNKYFKDEDEVDTLIQVKYARDDDEIENPHHEEFQLSFKKPTAKSAYAWRYPKIGLHIEVDNIIIQKPQSFFNEARLTAIALAIRFACLQGRNPQEGQFLALDDMLISLDMSNRMKVIDYLLSECNQYKIYLFTHDRAFNNFIWNKISKKGYKNQWLHKRIYMHHSAPMLIDEDDDCISKAKRFYEIQDYESSAIYLRKSLEETIGNLLPYELKTRADGSFATLEALWQKLIKYYSDNGKSIDKNTQKVFDDSKLLILNPAAHFQRLSNPIYKKELEMTFDLHTQLSHIDRIENMLCIEKGKIFNFTHPTKPYKCDFSIDRNFILEQGDRLISVMPKCKDIQWNYNGIMYYDFEKGGENQNHPLKTATPRLNKFIERLEKLPLEITEEIFWANCKVDNTPLKDFFGGVNIISLMLASTKNRNTKH</sequence>
<evidence type="ECO:0000313" key="3">
    <source>
        <dbReference type="Proteomes" id="UP000235661"/>
    </source>
</evidence>
<gene>
    <name evidence="2" type="ORF">CJ232_07505</name>
</gene>
<accession>A0A2N6Q4U2</accession>
<dbReference type="Pfam" id="PF13476">
    <property type="entry name" value="AAA_23"/>
    <property type="match status" value="1"/>
</dbReference>
<dbReference type="Proteomes" id="UP000235661">
    <property type="component" value="Unassembled WGS sequence"/>
</dbReference>
<feature type="domain" description="Rad50/SbcC-type AAA" evidence="1">
    <location>
        <begin position="7"/>
        <end position="229"/>
    </location>
</feature>
<dbReference type="SUPFAM" id="SSF52540">
    <property type="entry name" value="P-loop containing nucleoside triphosphate hydrolases"/>
    <property type="match status" value="1"/>
</dbReference>
<protein>
    <recommendedName>
        <fullName evidence="1">Rad50/SbcC-type AAA domain-containing protein</fullName>
    </recommendedName>
</protein>
<dbReference type="GO" id="GO:0000731">
    <property type="term" value="P:DNA synthesis involved in DNA repair"/>
    <property type="evidence" value="ECO:0007669"/>
    <property type="project" value="TreeGrafter"/>
</dbReference>
<dbReference type="AlphaFoldDB" id="A0A2N6Q4U2"/>
<dbReference type="Gene3D" id="3.40.50.300">
    <property type="entry name" value="P-loop containing nucleotide triphosphate hydrolases"/>
    <property type="match status" value="2"/>
</dbReference>
<dbReference type="EMBL" id="PNGI01000015">
    <property type="protein sequence ID" value="PMC09472.1"/>
    <property type="molecule type" value="Genomic_DNA"/>
</dbReference>
<name>A0A2N6Q4U2_9BACT</name>
<dbReference type="PANTHER" id="PTHR32182:SF22">
    <property type="entry name" value="ATP-DEPENDENT ENDONUCLEASE, OLD FAMILY-RELATED"/>
    <property type="match status" value="1"/>
</dbReference>
<dbReference type="PANTHER" id="PTHR32182">
    <property type="entry name" value="DNA REPLICATION AND REPAIR PROTEIN RECF"/>
    <property type="match status" value="1"/>
</dbReference>
<proteinExistence type="predicted"/>
<dbReference type="GO" id="GO:0016887">
    <property type="term" value="F:ATP hydrolysis activity"/>
    <property type="evidence" value="ECO:0007669"/>
    <property type="project" value="InterPro"/>
</dbReference>
<organism evidence="2 3">
    <name type="scientific">Hoylesella timonensis</name>
    <dbReference type="NCBI Taxonomy" id="386414"/>
    <lineage>
        <taxon>Bacteria</taxon>
        <taxon>Pseudomonadati</taxon>
        <taxon>Bacteroidota</taxon>
        <taxon>Bacteroidia</taxon>
        <taxon>Bacteroidales</taxon>
        <taxon>Prevotellaceae</taxon>
        <taxon>Hoylesella</taxon>
    </lineage>
</organism>
<evidence type="ECO:0000259" key="1">
    <source>
        <dbReference type="Pfam" id="PF13476"/>
    </source>
</evidence>
<evidence type="ECO:0000313" key="2">
    <source>
        <dbReference type="EMBL" id="PMC09472.1"/>
    </source>
</evidence>
<reference evidence="2 3" key="1">
    <citation type="submission" date="2017-09" db="EMBL/GenBank/DDBJ databases">
        <title>Bacterial strain isolated from the female urinary microbiota.</title>
        <authorList>
            <person name="Thomas-White K."/>
            <person name="Kumar N."/>
            <person name="Forster S."/>
            <person name="Putonti C."/>
            <person name="Lawley T."/>
            <person name="Wolfe A.J."/>
        </authorList>
    </citation>
    <scope>NUCLEOTIDE SEQUENCE [LARGE SCALE GENOMIC DNA]</scope>
    <source>
        <strain evidence="2 3">UMB0818</strain>
    </source>
</reference>
<dbReference type="InterPro" id="IPR027417">
    <property type="entry name" value="P-loop_NTPase"/>
</dbReference>
<dbReference type="RefSeq" id="WP_102188570.1">
    <property type="nucleotide sequence ID" value="NZ_PNGI01000015.1"/>
</dbReference>
<dbReference type="GO" id="GO:0006302">
    <property type="term" value="P:double-strand break repair"/>
    <property type="evidence" value="ECO:0007669"/>
    <property type="project" value="InterPro"/>
</dbReference>
<comment type="caution">
    <text evidence="2">The sequence shown here is derived from an EMBL/GenBank/DDBJ whole genome shotgun (WGS) entry which is preliminary data.</text>
</comment>